<dbReference type="EMBL" id="JAIMJA010000003">
    <property type="protein sequence ID" value="MCE2593878.1"/>
    <property type="molecule type" value="Genomic_DNA"/>
</dbReference>
<dbReference type="InterPro" id="IPR009778">
    <property type="entry name" value="ROF"/>
</dbReference>
<dbReference type="SUPFAM" id="SSF101744">
    <property type="entry name" value="Rof/RNase P subunit-like"/>
    <property type="match status" value="1"/>
</dbReference>
<comment type="caution">
    <text evidence="1">The sequence shown here is derived from an EMBL/GenBank/DDBJ whole genome shotgun (WGS) entry which is preliminary data.</text>
</comment>
<organism evidence="1 2">
    <name type="scientific">Motilimonas cestriensis</name>
    <dbReference type="NCBI Taxonomy" id="2742685"/>
    <lineage>
        <taxon>Bacteria</taxon>
        <taxon>Pseudomonadati</taxon>
        <taxon>Pseudomonadota</taxon>
        <taxon>Gammaproteobacteria</taxon>
        <taxon>Alteromonadales</taxon>
        <taxon>Alteromonadales genera incertae sedis</taxon>
        <taxon>Motilimonas</taxon>
    </lineage>
</organism>
<evidence type="ECO:0000313" key="2">
    <source>
        <dbReference type="Proteomes" id="UP001201273"/>
    </source>
</evidence>
<name>A0ABS8W5R8_9GAMM</name>
<dbReference type="RefSeq" id="WP_233051468.1">
    <property type="nucleotide sequence ID" value="NZ_JAIMJA010000003.1"/>
</dbReference>
<sequence length="94" mass="10873">MSDLNPYQPIACDKYDYLELACLKQQPLHLVLIDQSCHLVVPHTLRIKSDRGEWLETEENGHPQAFRLDSISKFKLAEAQPQQDWINLAPCKND</sequence>
<dbReference type="Proteomes" id="UP001201273">
    <property type="component" value="Unassembled WGS sequence"/>
</dbReference>
<reference evidence="1 2" key="1">
    <citation type="journal article" date="2022" name="Environ. Microbiol. Rep.">
        <title>Eco-phylogenetic analyses reveal divergent evolution of vitamin B12 metabolism in the marine bacterial family 'Psychromonadaceae'.</title>
        <authorList>
            <person name="Jin X."/>
            <person name="Yang Y."/>
            <person name="Cao H."/>
            <person name="Gao B."/>
            <person name="Zhao Z."/>
        </authorList>
    </citation>
    <scope>NUCLEOTIDE SEQUENCE [LARGE SCALE GENOMIC DNA]</scope>
    <source>
        <strain evidence="1 2">MKS20</strain>
    </source>
</reference>
<proteinExistence type="predicted"/>
<protein>
    <submittedName>
        <fullName evidence="1">Rho-binding antiterminator</fullName>
    </submittedName>
</protein>
<evidence type="ECO:0000313" key="1">
    <source>
        <dbReference type="EMBL" id="MCE2593878.1"/>
    </source>
</evidence>
<dbReference type="Pfam" id="PF07073">
    <property type="entry name" value="ROF"/>
    <property type="match status" value="1"/>
</dbReference>
<gene>
    <name evidence="1" type="ORF">K6Y31_03510</name>
</gene>
<accession>A0ABS8W5R8</accession>
<keyword evidence="2" id="KW-1185">Reference proteome</keyword>
<dbReference type="InterPro" id="IPR023534">
    <property type="entry name" value="Rof/RNase_P-like"/>
</dbReference>
<dbReference type="Gene3D" id="2.30.30.400">
    <property type="entry name" value="Rof-like"/>
    <property type="match status" value="1"/>
</dbReference>
<dbReference type="InterPro" id="IPR038626">
    <property type="entry name" value="Rof-like_sf"/>
</dbReference>